<sequence>MARYAAQAKASRGTTAAYRAYKKERAGEEETLLPEPMDIFKAFGCCEPQQQKRPSVGLYSTAGAFVVLWRYPFNT</sequence>
<dbReference type="RefSeq" id="WP_112333422.1">
    <property type="nucleotide sequence ID" value="NZ_JADPHD010000002.1"/>
</dbReference>
<organism evidence="1 2">
    <name type="scientific">Hydrogeniiclostridium mannosilyticum</name>
    <dbReference type="NCBI Taxonomy" id="2764322"/>
    <lineage>
        <taxon>Bacteria</taxon>
        <taxon>Bacillati</taxon>
        <taxon>Bacillota</taxon>
        <taxon>Clostridia</taxon>
        <taxon>Eubacteriales</taxon>
        <taxon>Acutalibacteraceae</taxon>
        <taxon>Hydrogeniiclostridium</taxon>
    </lineage>
</organism>
<name>A0A328UBL6_9FIRM</name>
<gene>
    <name evidence="1" type="ORF">DPQ25_12015</name>
</gene>
<keyword evidence="2" id="KW-1185">Reference proteome</keyword>
<evidence type="ECO:0000313" key="1">
    <source>
        <dbReference type="EMBL" id="RAQ22681.1"/>
    </source>
</evidence>
<dbReference type="Proteomes" id="UP000249377">
    <property type="component" value="Unassembled WGS sequence"/>
</dbReference>
<proteinExistence type="predicted"/>
<reference evidence="1 2" key="1">
    <citation type="submission" date="2018-06" db="EMBL/GenBank/DDBJ databases">
        <title>Noncontiguous genome sequence of Ruminococcaceae bacterium ASD2818.</title>
        <authorList>
            <person name="Chaplin A.V."/>
            <person name="Sokolova S.R."/>
            <person name="Kochetkova T.O."/>
            <person name="Goltsov A.Y."/>
            <person name="Trofimov D.Y."/>
            <person name="Efimov B.A."/>
        </authorList>
    </citation>
    <scope>NUCLEOTIDE SEQUENCE [LARGE SCALE GENOMIC DNA]</scope>
    <source>
        <strain evidence="1 2">ASD2818</strain>
    </source>
</reference>
<dbReference type="AlphaFoldDB" id="A0A328UBL6"/>
<dbReference type="EMBL" id="QLYR01000010">
    <property type="protein sequence ID" value="RAQ22681.1"/>
    <property type="molecule type" value="Genomic_DNA"/>
</dbReference>
<evidence type="ECO:0000313" key="2">
    <source>
        <dbReference type="Proteomes" id="UP000249377"/>
    </source>
</evidence>
<protein>
    <submittedName>
        <fullName evidence="1">Uncharacterized protein</fullName>
    </submittedName>
</protein>
<accession>A0A328UBL6</accession>
<comment type="caution">
    <text evidence="1">The sequence shown here is derived from an EMBL/GenBank/DDBJ whole genome shotgun (WGS) entry which is preliminary data.</text>
</comment>